<proteinExistence type="predicted"/>
<comment type="caution">
    <text evidence="2">The sequence shown here is derived from an EMBL/GenBank/DDBJ whole genome shotgun (WGS) entry which is preliminary data.</text>
</comment>
<reference evidence="2" key="1">
    <citation type="submission" date="2019-08" db="EMBL/GenBank/DDBJ databases">
        <authorList>
            <person name="Kucharzyk K."/>
            <person name="Murdoch R.W."/>
            <person name="Higgins S."/>
            <person name="Loffler F."/>
        </authorList>
    </citation>
    <scope>NUCLEOTIDE SEQUENCE</scope>
</reference>
<accession>A0A644XV92</accession>
<organism evidence="2">
    <name type="scientific">bioreactor metagenome</name>
    <dbReference type="NCBI Taxonomy" id="1076179"/>
    <lineage>
        <taxon>unclassified sequences</taxon>
        <taxon>metagenomes</taxon>
        <taxon>ecological metagenomes</taxon>
    </lineage>
</organism>
<evidence type="ECO:0000313" key="2">
    <source>
        <dbReference type="EMBL" id="MPM20136.1"/>
    </source>
</evidence>
<protein>
    <recommendedName>
        <fullName evidence="1">DUF4412 domain-containing protein</fullName>
    </recommendedName>
</protein>
<dbReference type="EMBL" id="VSSQ01003320">
    <property type="protein sequence ID" value="MPM20136.1"/>
    <property type="molecule type" value="Genomic_DNA"/>
</dbReference>
<dbReference type="AlphaFoldDB" id="A0A644XV92"/>
<sequence>MGLKHNQHFMKPISFLFSICILIIVLSEVSCSAQKAPKEFEGMIVYEVKSVSDDSKLLNRLNHVSGNKMIFYYKDGNFKKENYLNGKLLMTSLYLAETNMLYHYFAQPDSIVYNSADLANYSVDSIFTSAGQQTILGYNCNYVYIKLSNDTLPWMNYEIESWGSKDVFIKENRFENFKDGAKNLIVEQLKSLSLKTVMKNSRSTTTMTATEIKRKKLNDLIFTYDETLPMVEYNP</sequence>
<feature type="domain" description="DUF4412" evidence="1">
    <location>
        <begin position="115"/>
        <end position="223"/>
    </location>
</feature>
<name>A0A644XV92_9ZZZZ</name>
<dbReference type="InterPro" id="IPR025524">
    <property type="entry name" value="DUF4412"/>
</dbReference>
<dbReference type="Pfam" id="PF14371">
    <property type="entry name" value="DUF4412"/>
    <property type="match status" value="1"/>
</dbReference>
<evidence type="ECO:0000259" key="1">
    <source>
        <dbReference type="Pfam" id="PF14371"/>
    </source>
</evidence>
<gene>
    <name evidence="2" type="ORF">SDC9_66565</name>
</gene>